<dbReference type="NCBIfam" id="TIGR02227">
    <property type="entry name" value="sigpep_I_bact"/>
    <property type="match status" value="1"/>
</dbReference>
<evidence type="ECO:0000313" key="10">
    <source>
        <dbReference type="Proteomes" id="UP000645257"/>
    </source>
</evidence>
<dbReference type="InterPro" id="IPR036286">
    <property type="entry name" value="LexA/Signal_pep-like_sf"/>
</dbReference>
<dbReference type="Gene3D" id="2.10.109.10">
    <property type="entry name" value="Umud Fragment, subunit A"/>
    <property type="match status" value="1"/>
</dbReference>
<evidence type="ECO:0000313" key="9">
    <source>
        <dbReference type="EMBL" id="GGY06372.1"/>
    </source>
</evidence>
<dbReference type="SUPFAM" id="SSF51306">
    <property type="entry name" value="LexA/Signal peptidase"/>
    <property type="match status" value="1"/>
</dbReference>
<keyword evidence="7" id="KW-0812">Transmembrane</keyword>
<dbReference type="PRINTS" id="PR00727">
    <property type="entry name" value="LEADERPTASE"/>
</dbReference>
<dbReference type="GO" id="GO:0006465">
    <property type="term" value="P:signal peptide processing"/>
    <property type="evidence" value="ECO:0007669"/>
    <property type="project" value="InterPro"/>
</dbReference>
<feature type="transmembrane region" description="Helical" evidence="7">
    <location>
        <begin position="6"/>
        <end position="23"/>
    </location>
</feature>
<feature type="transmembrane region" description="Helical" evidence="7">
    <location>
        <begin position="35"/>
        <end position="52"/>
    </location>
</feature>
<sequence>MFENMFWVFVALIVIGVVLMLVSGKKAPGAKEHPAAMQWGSLAVLVGVFGALTDYWSITAVMLLLVVVCGIATAWDKWVAEPRRKAEGAEPGFFAENARGFFPVLLAVFLLRSFVAEPFVIPSSSMRPGLVVGDFILVNKFTYGIRVPVLNNVLMPVNKVEHGDVMVFNFPVDPKKNFIKRVIGLPGDVIEYRDKHLSVNGKRVADTPDGSYEYREPAGSLHADRLVETYNGKSYAILNMADKAPVLLYGVRDFPARDQCQYDENGFICKVPEGKYFMMGDNRDNSDDSRYWGFVDDSLVVGKAFMIWMNVSEPSRIGTLVR</sequence>
<protein>
    <recommendedName>
        <fullName evidence="4 7">Signal peptidase I</fullName>
        <ecNumber evidence="3 7">3.4.21.89</ecNumber>
    </recommendedName>
</protein>
<dbReference type="InterPro" id="IPR000223">
    <property type="entry name" value="Pept_S26A_signal_pept_1"/>
</dbReference>
<dbReference type="InterPro" id="IPR019757">
    <property type="entry name" value="Pept_S26A_signal_pept_1_Lys-AS"/>
</dbReference>
<dbReference type="Pfam" id="PF10502">
    <property type="entry name" value="Peptidase_S26"/>
    <property type="match status" value="1"/>
</dbReference>
<evidence type="ECO:0000256" key="4">
    <source>
        <dbReference type="ARBA" id="ARBA00019232"/>
    </source>
</evidence>
<gene>
    <name evidence="9" type="ORF">GCM10011289_06050</name>
</gene>
<evidence type="ECO:0000259" key="8">
    <source>
        <dbReference type="Pfam" id="PF10502"/>
    </source>
</evidence>
<comment type="similarity">
    <text evidence="2 7">Belongs to the peptidase S26 family.</text>
</comment>
<dbReference type="RefSeq" id="WP_189531062.1">
    <property type="nucleotide sequence ID" value="NZ_BMYX01000002.1"/>
</dbReference>
<dbReference type="PROSITE" id="PS00761">
    <property type="entry name" value="SPASE_I_3"/>
    <property type="match status" value="1"/>
</dbReference>
<organism evidence="9 10">
    <name type="scientific">Paludibacterium paludis</name>
    <dbReference type="NCBI Taxonomy" id="1225769"/>
    <lineage>
        <taxon>Bacteria</taxon>
        <taxon>Pseudomonadati</taxon>
        <taxon>Pseudomonadota</taxon>
        <taxon>Betaproteobacteria</taxon>
        <taxon>Neisseriales</taxon>
        <taxon>Chromobacteriaceae</taxon>
        <taxon>Paludibacterium</taxon>
    </lineage>
</organism>
<evidence type="ECO:0000256" key="7">
    <source>
        <dbReference type="RuleBase" id="RU362042"/>
    </source>
</evidence>
<keyword evidence="5 7" id="KW-0378">Hydrolase</keyword>
<keyword evidence="10" id="KW-1185">Reference proteome</keyword>
<keyword evidence="7" id="KW-0472">Membrane</keyword>
<dbReference type="PANTHER" id="PTHR43390:SF1">
    <property type="entry name" value="CHLOROPLAST PROCESSING PEPTIDASE"/>
    <property type="match status" value="1"/>
</dbReference>
<comment type="catalytic activity">
    <reaction evidence="1 7">
        <text>Cleavage of hydrophobic, N-terminal signal or leader sequences from secreted and periplasmic proteins.</text>
        <dbReference type="EC" id="3.4.21.89"/>
    </reaction>
</comment>
<dbReference type="CDD" id="cd06530">
    <property type="entry name" value="S26_SPase_I"/>
    <property type="match status" value="1"/>
</dbReference>
<dbReference type="GO" id="GO:0016020">
    <property type="term" value="C:membrane"/>
    <property type="evidence" value="ECO:0007669"/>
    <property type="project" value="UniProtKB-SubCell"/>
</dbReference>
<evidence type="ECO:0000256" key="6">
    <source>
        <dbReference type="PIRSR" id="PIRSR600223-1"/>
    </source>
</evidence>
<keyword evidence="7" id="KW-1133">Transmembrane helix</keyword>
<evidence type="ECO:0000256" key="5">
    <source>
        <dbReference type="ARBA" id="ARBA00022801"/>
    </source>
</evidence>
<feature type="transmembrane region" description="Helical" evidence="7">
    <location>
        <begin position="58"/>
        <end position="79"/>
    </location>
</feature>
<reference evidence="9" key="2">
    <citation type="submission" date="2020-09" db="EMBL/GenBank/DDBJ databases">
        <authorList>
            <person name="Sun Q."/>
            <person name="Kim S."/>
        </authorList>
    </citation>
    <scope>NUCLEOTIDE SEQUENCE</scope>
    <source>
        <strain evidence="9">KCTC 32182</strain>
    </source>
</reference>
<dbReference type="GO" id="GO:0009003">
    <property type="term" value="F:signal peptidase activity"/>
    <property type="evidence" value="ECO:0007669"/>
    <property type="project" value="UniProtKB-EC"/>
</dbReference>
<comment type="subcellular location">
    <subcellularLocation>
        <location evidence="7">Membrane</location>
        <topology evidence="7">Single-pass type II membrane protein</topology>
    </subcellularLocation>
</comment>
<accession>A0A918NY97</accession>
<comment type="caution">
    <text evidence="7">Lacks conserved residue(s) required for the propagation of feature annotation.</text>
</comment>
<evidence type="ECO:0000256" key="1">
    <source>
        <dbReference type="ARBA" id="ARBA00000677"/>
    </source>
</evidence>
<feature type="domain" description="Peptidase S26" evidence="8">
    <location>
        <begin position="98"/>
        <end position="309"/>
    </location>
</feature>
<feature type="active site" evidence="6">
    <location>
        <position position="180"/>
    </location>
</feature>
<dbReference type="EC" id="3.4.21.89" evidence="3 7"/>
<dbReference type="EMBL" id="BMYX01000002">
    <property type="protein sequence ID" value="GGY06372.1"/>
    <property type="molecule type" value="Genomic_DNA"/>
</dbReference>
<feature type="active site" evidence="6">
    <location>
        <position position="125"/>
    </location>
</feature>
<dbReference type="InterPro" id="IPR019533">
    <property type="entry name" value="Peptidase_S26"/>
</dbReference>
<name>A0A918NY97_9NEIS</name>
<reference evidence="9" key="1">
    <citation type="journal article" date="2014" name="Int. J. Syst. Evol. Microbiol.">
        <title>Complete genome sequence of Corynebacterium casei LMG S-19264T (=DSM 44701T), isolated from a smear-ripened cheese.</title>
        <authorList>
            <consortium name="US DOE Joint Genome Institute (JGI-PGF)"/>
            <person name="Walter F."/>
            <person name="Albersmeier A."/>
            <person name="Kalinowski J."/>
            <person name="Ruckert C."/>
        </authorList>
    </citation>
    <scope>NUCLEOTIDE SEQUENCE</scope>
    <source>
        <strain evidence="9">KCTC 32182</strain>
    </source>
</reference>
<dbReference type="GO" id="GO:0004252">
    <property type="term" value="F:serine-type endopeptidase activity"/>
    <property type="evidence" value="ECO:0007669"/>
    <property type="project" value="InterPro"/>
</dbReference>
<evidence type="ECO:0000256" key="3">
    <source>
        <dbReference type="ARBA" id="ARBA00013208"/>
    </source>
</evidence>
<proteinExistence type="inferred from homology"/>
<dbReference type="Proteomes" id="UP000645257">
    <property type="component" value="Unassembled WGS sequence"/>
</dbReference>
<evidence type="ECO:0000256" key="2">
    <source>
        <dbReference type="ARBA" id="ARBA00009370"/>
    </source>
</evidence>
<dbReference type="AlphaFoldDB" id="A0A918NY97"/>
<dbReference type="PROSITE" id="PS00760">
    <property type="entry name" value="SPASE_I_2"/>
    <property type="match status" value="1"/>
</dbReference>
<dbReference type="InterPro" id="IPR019758">
    <property type="entry name" value="Pept_S26A_signal_pept_1_CS"/>
</dbReference>
<comment type="caution">
    <text evidence="9">The sequence shown here is derived from an EMBL/GenBank/DDBJ whole genome shotgun (WGS) entry which is preliminary data.</text>
</comment>
<dbReference type="PANTHER" id="PTHR43390">
    <property type="entry name" value="SIGNAL PEPTIDASE I"/>
    <property type="match status" value="1"/>
</dbReference>
<keyword evidence="7" id="KW-0645">Protease</keyword>